<dbReference type="HOGENOM" id="CLU_2299172_0_0_1"/>
<dbReference type="VEuPathDB" id="FungiDB:PYU1_G002051"/>
<reference evidence="1" key="3">
    <citation type="submission" date="2015-02" db="UniProtKB">
        <authorList>
            <consortium name="EnsemblProtists"/>
        </authorList>
    </citation>
    <scope>IDENTIFICATION</scope>
    <source>
        <strain evidence="1">DAOM BR144</strain>
    </source>
</reference>
<evidence type="ECO:0000313" key="2">
    <source>
        <dbReference type="Proteomes" id="UP000019132"/>
    </source>
</evidence>
<accession>K3WAR2</accession>
<name>K3WAR2_GLOUD</name>
<dbReference type="InParanoid" id="K3WAR2"/>
<dbReference type="eggNOG" id="ENOG502T2H0">
    <property type="taxonomic scope" value="Eukaryota"/>
</dbReference>
<evidence type="ECO:0008006" key="3">
    <source>
        <dbReference type="Google" id="ProtNLM"/>
    </source>
</evidence>
<organism evidence="1 2">
    <name type="scientific">Globisporangium ultimum (strain ATCC 200006 / CBS 805.95 / DAOM BR144)</name>
    <name type="common">Pythium ultimum</name>
    <dbReference type="NCBI Taxonomy" id="431595"/>
    <lineage>
        <taxon>Eukaryota</taxon>
        <taxon>Sar</taxon>
        <taxon>Stramenopiles</taxon>
        <taxon>Oomycota</taxon>
        <taxon>Peronosporomycetes</taxon>
        <taxon>Pythiales</taxon>
        <taxon>Pythiaceae</taxon>
        <taxon>Globisporangium</taxon>
    </lineage>
</organism>
<protein>
    <recommendedName>
        <fullName evidence="3">CNH domain-containing protein</fullName>
    </recommendedName>
</protein>
<dbReference type="AlphaFoldDB" id="K3WAR2"/>
<keyword evidence="2" id="KW-1185">Reference proteome</keyword>
<proteinExistence type="predicted"/>
<sequence length="101" mass="11044">MVHFSFLEQVLLPNANGVACIEVCRHCTKVQAGAVVLLMKESNSFAIFQWRERLSDRQVCVAELPGCTASLVAASLNLNGQWGAISDSSGHLYLLDFGLFE</sequence>
<evidence type="ECO:0000313" key="1">
    <source>
        <dbReference type="EnsemblProtists" id="PYU1_T002053"/>
    </source>
</evidence>
<dbReference type="EMBL" id="GL376634">
    <property type="status" value="NOT_ANNOTATED_CDS"/>
    <property type="molecule type" value="Genomic_DNA"/>
</dbReference>
<dbReference type="Proteomes" id="UP000019132">
    <property type="component" value="Unassembled WGS sequence"/>
</dbReference>
<reference evidence="2" key="2">
    <citation type="submission" date="2010-04" db="EMBL/GenBank/DDBJ databases">
        <authorList>
            <person name="Buell R."/>
            <person name="Hamilton J."/>
            <person name="Hostetler J."/>
        </authorList>
    </citation>
    <scope>NUCLEOTIDE SEQUENCE [LARGE SCALE GENOMIC DNA]</scope>
    <source>
        <strain evidence="2">DAOM:BR144</strain>
    </source>
</reference>
<dbReference type="EnsemblProtists" id="PYU1_T002053">
    <property type="protein sequence ID" value="PYU1_T002053"/>
    <property type="gene ID" value="PYU1_G002051"/>
</dbReference>
<reference evidence="2" key="1">
    <citation type="journal article" date="2010" name="Genome Biol.">
        <title>Genome sequence of the necrotrophic plant pathogen Pythium ultimum reveals original pathogenicity mechanisms and effector repertoire.</title>
        <authorList>
            <person name="Levesque C.A."/>
            <person name="Brouwer H."/>
            <person name="Cano L."/>
            <person name="Hamilton J.P."/>
            <person name="Holt C."/>
            <person name="Huitema E."/>
            <person name="Raffaele S."/>
            <person name="Robideau G.P."/>
            <person name="Thines M."/>
            <person name="Win J."/>
            <person name="Zerillo M.M."/>
            <person name="Beakes G.W."/>
            <person name="Boore J.L."/>
            <person name="Busam D."/>
            <person name="Dumas B."/>
            <person name="Ferriera S."/>
            <person name="Fuerstenberg S.I."/>
            <person name="Gachon C.M."/>
            <person name="Gaulin E."/>
            <person name="Govers F."/>
            <person name="Grenville-Briggs L."/>
            <person name="Horner N."/>
            <person name="Hostetler J."/>
            <person name="Jiang R.H."/>
            <person name="Johnson J."/>
            <person name="Krajaejun T."/>
            <person name="Lin H."/>
            <person name="Meijer H.J."/>
            <person name="Moore B."/>
            <person name="Morris P."/>
            <person name="Phuntmart V."/>
            <person name="Puiu D."/>
            <person name="Shetty J."/>
            <person name="Stajich J.E."/>
            <person name="Tripathy S."/>
            <person name="Wawra S."/>
            <person name="van West P."/>
            <person name="Whitty B.R."/>
            <person name="Coutinho P.M."/>
            <person name="Henrissat B."/>
            <person name="Martin F."/>
            <person name="Thomas P.D."/>
            <person name="Tyler B.M."/>
            <person name="De Vries R.P."/>
            <person name="Kamoun S."/>
            <person name="Yandell M."/>
            <person name="Tisserat N."/>
            <person name="Buell C.R."/>
        </authorList>
    </citation>
    <scope>NUCLEOTIDE SEQUENCE</scope>
    <source>
        <strain evidence="2">DAOM:BR144</strain>
    </source>
</reference>